<organism evidence="1 2">
    <name type="scientific">Tanacetum coccineum</name>
    <dbReference type="NCBI Taxonomy" id="301880"/>
    <lineage>
        <taxon>Eukaryota</taxon>
        <taxon>Viridiplantae</taxon>
        <taxon>Streptophyta</taxon>
        <taxon>Embryophyta</taxon>
        <taxon>Tracheophyta</taxon>
        <taxon>Spermatophyta</taxon>
        <taxon>Magnoliopsida</taxon>
        <taxon>eudicotyledons</taxon>
        <taxon>Gunneridae</taxon>
        <taxon>Pentapetalae</taxon>
        <taxon>asterids</taxon>
        <taxon>campanulids</taxon>
        <taxon>Asterales</taxon>
        <taxon>Asteraceae</taxon>
        <taxon>Asteroideae</taxon>
        <taxon>Anthemideae</taxon>
        <taxon>Anthemidinae</taxon>
        <taxon>Tanacetum</taxon>
    </lineage>
</organism>
<evidence type="ECO:0000313" key="2">
    <source>
        <dbReference type="Proteomes" id="UP001151760"/>
    </source>
</evidence>
<comment type="caution">
    <text evidence="1">The sequence shown here is derived from an EMBL/GenBank/DDBJ whole genome shotgun (WGS) entry which is preliminary data.</text>
</comment>
<reference evidence="1" key="2">
    <citation type="submission" date="2022-01" db="EMBL/GenBank/DDBJ databases">
        <authorList>
            <person name="Yamashiro T."/>
            <person name="Shiraishi A."/>
            <person name="Satake H."/>
            <person name="Nakayama K."/>
        </authorList>
    </citation>
    <scope>NUCLEOTIDE SEQUENCE</scope>
</reference>
<sequence>MTHKSFAPAVALELNMSCSFRDGKHHALKTITVRLCKNKDGLDYSKHEKKSNLGKTMETLTHHKKFVRALAKHPTEYVALLPIGLFVERVLLQHLQIILKKIALQEENFFTTRFVNKDGLLQMVGFSAKMVINSKDSTITNEEIDRIIVRG</sequence>
<accession>A0ABQ5ENC4</accession>
<proteinExistence type="predicted"/>
<keyword evidence="2" id="KW-1185">Reference proteome</keyword>
<reference evidence="1" key="1">
    <citation type="journal article" date="2022" name="Int. J. Mol. Sci.">
        <title>Draft Genome of Tanacetum Coccineum: Genomic Comparison of Closely Related Tanacetum-Family Plants.</title>
        <authorList>
            <person name="Yamashiro T."/>
            <person name="Shiraishi A."/>
            <person name="Nakayama K."/>
            <person name="Satake H."/>
        </authorList>
    </citation>
    <scope>NUCLEOTIDE SEQUENCE</scope>
</reference>
<protein>
    <submittedName>
        <fullName evidence="1">Uncharacterized protein</fullName>
    </submittedName>
</protein>
<evidence type="ECO:0000313" key="1">
    <source>
        <dbReference type="EMBL" id="GJT52438.1"/>
    </source>
</evidence>
<name>A0ABQ5ENC4_9ASTR</name>
<dbReference type="EMBL" id="BQNB010016496">
    <property type="protein sequence ID" value="GJT52438.1"/>
    <property type="molecule type" value="Genomic_DNA"/>
</dbReference>
<dbReference type="Proteomes" id="UP001151760">
    <property type="component" value="Unassembled WGS sequence"/>
</dbReference>
<gene>
    <name evidence="1" type="ORF">Tco_0978595</name>
</gene>